<evidence type="ECO:0000313" key="1">
    <source>
        <dbReference type="EMBL" id="NFA58929.1"/>
    </source>
</evidence>
<proteinExistence type="predicted"/>
<comment type="caution">
    <text evidence="1">The sequence shown here is derived from an EMBL/GenBank/DDBJ whole genome shotgun (WGS) entry which is preliminary data.</text>
</comment>
<sequence length="111" mass="13342">MDNYNDFLIDKEHELTSINPIDINGNYIEEIIREYLIYSCSNTIGATFEKFFLERLFDEKLLITLFKILLDKSENYSNDARYGAAFFISKFHERILKKYKDKLIYVQNYDI</sequence>
<gene>
    <name evidence="1" type="ORF">EXM42_00475</name>
</gene>
<evidence type="ECO:0000313" key="2">
    <source>
        <dbReference type="Proteomes" id="UP000473089"/>
    </source>
</evidence>
<dbReference type="EMBL" id="SGJP01000001">
    <property type="protein sequence ID" value="NFA58929.1"/>
    <property type="molecule type" value="Genomic_DNA"/>
</dbReference>
<organism evidence="1 2">
    <name type="scientific">Clostridium botulinum</name>
    <dbReference type="NCBI Taxonomy" id="1491"/>
    <lineage>
        <taxon>Bacteria</taxon>
        <taxon>Bacillati</taxon>
        <taxon>Bacillota</taxon>
        <taxon>Clostridia</taxon>
        <taxon>Eubacteriales</taxon>
        <taxon>Clostridiaceae</taxon>
        <taxon>Clostridium</taxon>
    </lineage>
</organism>
<protein>
    <submittedName>
        <fullName evidence="1">Uncharacterized protein</fullName>
    </submittedName>
</protein>
<name>A0A6M0STU4_CLOBO</name>
<dbReference type="AlphaFoldDB" id="A0A6M0STU4"/>
<reference evidence="1 2" key="1">
    <citation type="submission" date="2019-02" db="EMBL/GenBank/DDBJ databases">
        <title>Genome sequencing of Clostridium botulinum clinical isolates.</title>
        <authorList>
            <person name="Brunt J."/>
            <person name="Van Vliet A.H.M."/>
            <person name="Stringer S.C."/>
            <person name="Grant K.A."/>
            <person name="Carter A.C."/>
            <person name="Peck M.W."/>
        </authorList>
    </citation>
    <scope>NUCLEOTIDE SEQUENCE [LARGE SCALE GENOMIC DNA]</scope>
    <source>
        <strain evidence="1 2">R1125/03</strain>
    </source>
</reference>
<accession>A0A6M0STU4</accession>
<dbReference type="Proteomes" id="UP000473089">
    <property type="component" value="Unassembled WGS sequence"/>
</dbReference>